<evidence type="ECO:0000313" key="4">
    <source>
        <dbReference type="Proteomes" id="UP000019754"/>
    </source>
</evidence>
<evidence type="ECO:0000313" key="3">
    <source>
        <dbReference type="EMBL" id="EYT50510.1"/>
    </source>
</evidence>
<dbReference type="STRING" id="1249481.D641_0104390"/>
<dbReference type="PANTHER" id="PTHR30204:SF89">
    <property type="entry name" value="HTH MERR-TYPE DOMAIN-CONTAINING PROTEIN"/>
    <property type="match status" value="1"/>
</dbReference>
<evidence type="ECO:0000256" key="1">
    <source>
        <dbReference type="ARBA" id="ARBA00023125"/>
    </source>
</evidence>
<dbReference type="SMART" id="SM00422">
    <property type="entry name" value="HTH_MERR"/>
    <property type="match status" value="1"/>
</dbReference>
<evidence type="ECO:0000259" key="2">
    <source>
        <dbReference type="PROSITE" id="PS50937"/>
    </source>
</evidence>
<dbReference type="InterPro" id="IPR047057">
    <property type="entry name" value="MerR_fam"/>
</dbReference>
<organism evidence="3 4">
    <name type="scientific">Brachybacterium muris UCD-AY4</name>
    <dbReference type="NCBI Taxonomy" id="1249481"/>
    <lineage>
        <taxon>Bacteria</taxon>
        <taxon>Bacillati</taxon>
        <taxon>Actinomycetota</taxon>
        <taxon>Actinomycetes</taxon>
        <taxon>Micrococcales</taxon>
        <taxon>Dermabacteraceae</taxon>
        <taxon>Brachybacterium</taxon>
    </lineage>
</organism>
<keyword evidence="1" id="KW-0238">DNA-binding</keyword>
<dbReference type="PANTHER" id="PTHR30204">
    <property type="entry name" value="REDOX-CYCLING DRUG-SENSING TRANSCRIPTIONAL ACTIVATOR SOXR"/>
    <property type="match status" value="1"/>
</dbReference>
<accession>A0A022L3C5</accession>
<dbReference type="Gene3D" id="1.10.1660.10">
    <property type="match status" value="1"/>
</dbReference>
<dbReference type="PROSITE" id="PS50937">
    <property type="entry name" value="HTH_MERR_2"/>
    <property type="match status" value="1"/>
</dbReference>
<dbReference type="InterPro" id="IPR000551">
    <property type="entry name" value="MerR-type_HTH_dom"/>
</dbReference>
<reference evidence="3 4" key="1">
    <citation type="journal article" date="2013" name="Genome Announc.">
        <title>Draft genome sequence of an Actinobacterium, Brachybacterium muris strain UCD-AY4.</title>
        <authorList>
            <person name="Lo J.R."/>
            <person name="Lang J.M."/>
            <person name="Darling A.E."/>
            <person name="Eisen J.A."/>
            <person name="Coil D.A."/>
        </authorList>
    </citation>
    <scope>NUCLEOTIDE SEQUENCE [LARGE SCALE GENOMIC DNA]</scope>
    <source>
        <strain evidence="3 4">UCD-AY4</strain>
    </source>
</reference>
<feature type="domain" description="HTH merR-type" evidence="2">
    <location>
        <begin position="37"/>
        <end position="90"/>
    </location>
</feature>
<dbReference type="SUPFAM" id="SSF46955">
    <property type="entry name" value="Putative DNA-binding domain"/>
    <property type="match status" value="1"/>
</dbReference>
<gene>
    <name evidence="3" type="ORF">D641_0104390</name>
</gene>
<keyword evidence="4" id="KW-1185">Reference proteome</keyword>
<dbReference type="Pfam" id="PF13411">
    <property type="entry name" value="MerR_1"/>
    <property type="match status" value="1"/>
</dbReference>
<comment type="caution">
    <text evidence="3">The sequence shown here is derived from an EMBL/GenBank/DDBJ whole genome shotgun (WGS) entry which is preliminary data.</text>
</comment>
<dbReference type="OrthoDB" id="3191171at2"/>
<protein>
    <submittedName>
        <fullName evidence="3">Transcriptional regulator</fullName>
    </submittedName>
</protein>
<dbReference type="GO" id="GO:0003700">
    <property type="term" value="F:DNA-binding transcription factor activity"/>
    <property type="evidence" value="ECO:0007669"/>
    <property type="project" value="InterPro"/>
</dbReference>
<dbReference type="GO" id="GO:0003677">
    <property type="term" value="F:DNA binding"/>
    <property type="evidence" value="ECO:0007669"/>
    <property type="project" value="UniProtKB-KW"/>
</dbReference>
<dbReference type="InterPro" id="IPR009061">
    <property type="entry name" value="DNA-bd_dom_put_sf"/>
</dbReference>
<dbReference type="AlphaFoldDB" id="A0A022L3C5"/>
<sequence>MAASASRRPSSSAARLSIGQVLELLRDEFPDLAHSKLHYLEAEGLISPERTGSGYRKYSRDDVDRLLFVLRAQRDRFWPLKVIKEHLLEHGVDAAASSTVTSIASRPGPSAQIQAVRLDRRGLALQAKVDEDFITELEQYGLLADGLLFYGAVELEIANAARQLAEVGLHPRHLVMLRTSAEREAHMINSIARPLSRPRDAAARGGAEDLARDLGESMIGLHSALLRSKLRER</sequence>
<dbReference type="Proteomes" id="UP000019754">
    <property type="component" value="Unassembled WGS sequence"/>
</dbReference>
<proteinExistence type="predicted"/>
<dbReference type="HOGENOM" id="CLU_053650_0_0_11"/>
<name>A0A022L3C5_9MICO</name>
<dbReference type="EMBL" id="AORC01000004">
    <property type="protein sequence ID" value="EYT50510.1"/>
    <property type="molecule type" value="Genomic_DNA"/>
</dbReference>
<dbReference type="CDD" id="cd00592">
    <property type="entry name" value="HTH_MerR-like"/>
    <property type="match status" value="1"/>
</dbReference>